<accession>A0A0A2M9Y0</accession>
<evidence type="ECO:0008006" key="4">
    <source>
        <dbReference type="Google" id="ProtNLM"/>
    </source>
</evidence>
<reference evidence="2 3" key="1">
    <citation type="submission" date="2013-09" db="EMBL/GenBank/DDBJ databases">
        <authorList>
            <person name="Zeng Z."/>
            <person name="Chen C."/>
        </authorList>
    </citation>
    <scope>NUCLEOTIDE SEQUENCE [LARGE SCALE GENOMIC DNA]</scope>
    <source>
        <strain evidence="2 3">WB 3.3-2</strain>
    </source>
</reference>
<dbReference type="AlphaFoldDB" id="A0A0A2M9Y0"/>
<dbReference type="RefSeq" id="WP_020212090.1">
    <property type="nucleotide sequence ID" value="NZ_JRLX01000002.1"/>
</dbReference>
<dbReference type="Proteomes" id="UP000030152">
    <property type="component" value="Unassembled WGS sequence"/>
</dbReference>
<feature type="chain" id="PRO_5001991103" description="Transporter" evidence="1">
    <location>
        <begin position="20"/>
        <end position="502"/>
    </location>
</feature>
<evidence type="ECO:0000256" key="1">
    <source>
        <dbReference type="SAM" id="SignalP"/>
    </source>
</evidence>
<evidence type="ECO:0000313" key="2">
    <source>
        <dbReference type="EMBL" id="KGO88228.1"/>
    </source>
</evidence>
<comment type="caution">
    <text evidence="2">The sequence shown here is derived from an EMBL/GenBank/DDBJ whole genome shotgun (WGS) entry which is preliminary data.</text>
</comment>
<evidence type="ECO:0000313" key="3">
    <source>
        <dbReference type="Proteomes" id="UP000030152"/>
    </source>
</evidence>
<sequence>MKKYLFCAAIMLAATAAHAQQDLNSAADALRYTQDNLTGTARFRAMSGAFGAVGGDMSSIGVNPAGSAIFLYNSGTATVSSYNVSNKANYFGTSQKQNDNSFDLNQVGAVFVFNNAKEGAFMNKFTLGFNYENTNSFENTLNIRGVNPTNSLDRYFLRYANGIGNEGPVADEVLSGNSNDYVSYSFIDQQAYLGYNAYVFDPNTSPVGAPYVSNVPARGNYYQESYINTTGFNGKVALNFAAQLKEKLYVGANINVHFADYINTTSLYEDTNNPNTTGLQWYQLDTRRYTYGGGVSFNVGAIAKVTEAFRVGLAYESPTWLRLQDEITQSVTANNDGTTTGYNPGATFVTDDYTIKSPSKYTGSLAYIFGKSGLLSVDYALRNYGNTKYTGNKYTALNTELANTLDWAGELRIGGEYRIKAFSLRGGYRYQQSPYKNSGSVGGLTGATAGFGFALGGGSRLDLAYSWYQRKTNTALFTPGLTDAARVNTTGNNIILSYTIDL</sequence>
<proteinExistence type="predicted"/>
<gene>
    <name evidence="2" type="ORF">Q765_04115</name>
</gene>
<dbReference type="Gene3D" id="2.40.160.60">
    <property type="entry name" value="Outer membrane protein transport protein (OMPP1/FadL/TodX)"/>
    <property type="match status" value="1"/>
</dbReference>
<name>A0A0A2M9Y0_9FLAO</name>
<dbReference type="eggNOG" id="COG2067">
    <property type="taxonomic scope" value="Bacteria"/>
</dbReference>
<dbReference type="STRING" id="1121895.GCA_000378485_00965"/>
<feature type="signal peptide" evidence="1">
    <location>
        <begin position="1"/>
        <end position="19"/>
    </location>
</feature>
<protein>
    <recommendedName>
        <fullName evidence="4">Transporter</fullName>
    </recommendedName>
</protein>
<organism evidence="2 3">
    <name type="scientific">Flavobacterium rivuli WB 3.3-2 = DSM 21788</name>
    <dbReference type="NCBI Taxonomy" id="1121895"/>
    <lineage>
        <taxon>Bacteria</taxon>
        <taxon>Pseudomonadati</taxon>
        <taxon>Bacteroidota</taxon>
        <taxon>Flavobacteriia</taxon>
        <taxon>Flavobacteriales</taxon>
        <taxon>Flavobacteriaceae</taxon>
        <taxon>Flavobacterium</taxon>
    </lineage>
</organism>
<dbReference type="SUPFAM" id="SSF56935">
    <property type="entry name" value="Porins"/>
    <property type="match status" value="1"/>
</dbReference>
<dbReference type="OrthoDB" id="9765571at2"/>
<keyword evidence="1" id="KW-0732">Signal</keyword>
<dbReference type="EMBL" id="JRLX01000002">
    <property type="protein sequence ID" value="KGO88228.1"/>
    <property type="molecule type" value="Genomic_DNA"/>
</dbReference>
<keyword evidence="3" id="KW-1185">Reference proteome</keyword>